<dbReference type="SUPFAM" id="SSF100920">
    <property type="entry name" value="Heat shock protein 70kD (HSP70), peptide-binding domain"/>
    <property type="match status" value="1"/>
</dbReference>
<dbReference type="InterPro" id="IPR013126">
    <property type="entry name" value="Hsp_70_fam"/>
</dbReference>
<dbReference type="Gene3D" id="3.90.640.10">
    <property type="entry name" value="Actin, Chain A, domain 4"/>
    <property type="match status" value="1"/>
</dbReference>
<comment type="caution">
    <text evidence="11">The sequence shown here is derived from an EMBL/GenBank/DDBJ whole genome shotgun (WGS) entry which is preliminary data.</text>
</comment>
<comment type="induction">
    <text evidence="8">By stress conditions e.g. heat shock.</text>
</comment>
<dbReference type="NCBIfam" id="TIGR02350">
    <property type="entry name" value="prok_dnaK"/>
    <property type="match status" value="1"/>
</dbReference>
<sequence>MGKIIGIDLGTTNSCVAVLDGDKTRVIENAEGDRTTPSVIAFTEEGETLVGQPAKRQAVTNPQNTLYAIKRLIGRRFEDEEVQRDIGIMPFQIVKADNGDAWVEVRGEKRAAPQISAEVLKKMKKTAEDFLGEEVTEAVITVPAYFNDSQRQATKDAGRIAGLDVKRIINEPTAAALAYGMDKKQGDNVVAVYDLGGGTFDISIIEIDEVEGEHTFEVLATNGDTHLGGEDFDNRVINYLVAEFKKDQGIDLKTDPLAMQRVKEAAEKAKIELSSAQQTEVNLPYVTADATGPKHMNVKLTRAKLESLVEDLVAQSIEPLKRALADADLSVSDVNDIILVGGQTRMPLVQKKVAEFFGKEPRKDVNPDEAVAVGAAVQGGVLAGDVKDVLLLDVCPLSLGIETMGQVMTALIEKNTTIPTKKSQTFSTAEDNQSAVTIHVLQGERKRSSDNKSLGQFNLEGIRPAQRGVPQIEVTFDVDADGILHVSAKDKDTGKEQKITIQASSGLSDDEIENMVRDAEANAEEDKKFEELVGARNQADALVHATRKQIEEAGDDLPADDKTAIEAALSELETAIKGESKEEIDAKTQALAEKSQKLMEIAQAKAQAQQQAGGDAGAQQANKADDDVVDAEFEEVKDDK</sequence>
<evidence type="ECO:0000256" key="7">
    <source>
        <dbReference type="ARBA" id="ARBA00023186"/>
    </source>
</evidence>
<dbReference type="PROSITE" id="PS00329">
    <property type="entry name" value="HSP70_2"/>
    <property type="match status" value="1"/>
</dbReference>
<feature type="region of interest" description="Disordered" evidence="10">
    <location>
        <begin position="602"/>
        <end position="640"/>
    </location>
</feature>
<evidence type="ECO:0000313" key="12">
    <source>
        <dbReference type="Proteomes" id="UP000033452"/>
    </source>
</evidence>
<dbReference type="SUPFAM" id="SSF53067">
    <property type="entry name" value="Actin-like ATPase domain"/>
    <property type="match status" value="2"/>
</dbReference>
<keyword evidence="7 8" id="KW-0143">Chaperone</keyword>
<dbReference type="Gene3D" id="3.30.420.40">
    <property type="match status" value="2"/>
</dbReference>
<evidence type="ECO:0000256" key="6">
    <source>
        <dbReference type="ARBA" id="ARBA00023016"/>
    </source>
</evidence>
<dbReference type="OrthoDB" id="9766019at2"/>
<dbReference type="Gene3D" id="1.20.1270.10">
    <property type="match status" value="1"/>
</dbReference>
<dbReference type="Pfam" id="PF00012">
    <property type="entry name" value="HSP70"/>
    <property type="match status" value="1"/>
</dbReference>
<proteinExistence type="evidence at transcript level"/>
<dbReference type="PROSITE" id="PS00297">
    <property type="entry name" value="HSP70_1"/>
    <property type="match status" value="1"/>
</dbReference>
<evidence type="ECO:0000256" key="2">
    <source>
        <dbReference type="ARBA" id="ARBA00014415"/>
    </source>
</evidence>
<dbReference type="CDD" id="cd10234">
    <property type="entry name" value="ASKHA_NBD_HSP70_DnaK-like"/>
    <property type="match status" value="1"/>
</dbReference>
<dbReference type="FunFam" id="3.30.420.40:FF:000004">
    <property type="entry name" value="Molecular chaperone DnaK"/>
    <property type="match status" value="1"/>
</dbReference>
<comment type="function">
    <text evidence="8">Acts as a chaperone.</text>
</comment>
<dbReference type="HAMAP" id="MF_00332">
    <property type="entry name" value="DnaK"/>
    <property type="match status" value="1"/>
</dbReference>
<feature type="modified residue" description="Phosphothreonine; by autocatalysis" evidence="8">
    <location>
        <position position="199"/>
    </location>
</feature>
<dbReference type="FunFam" id="1.20.1270.10:FF:000001">
    <property type="entry name" value="Molecular chaperone DnaK"/>
    <property type="match status" value="1"/>
</dbReference>
<evidence type="ECO:0000256" key="9">
    <source>
        <dbReference type="RuleBase" id="RU003322"/>
    </source>
</evidence>
<dbReference type="GO" id="GO:0140662">
    <property type="term" value="F:ATP-dependent protein folding chaperone"/>
    <property type="evidence" value="ECO:0007669"/>
    <property type="project" value="InterPro"/>
</dbReference>
<dbReference type="Gene3D" id="2.60.34.10">
    <property type="entry name" value="Substrate Binding Domain Of DNAk, Chain A, domain 1"/>
    <property type="match status" value="1"/>
</dbReference>
<reference evidence="11 12" key="1">
    <citation type="journal article" date="2015" name="BMC Genomics">
        <title>Genome mining reveals unlocked bioactive potential of marine Gram-negative bacteria.</title>
        <authorList>
            <person name="Machado H."/>
            <person name="Sonnenschein E.C."/>
            <person name="Melchiorsen J."/>
            <person name="Gram L."/>
        </authorList>
    </citation>
    <scope>NUCLEOTIDE SEQUENCE [LARGE SCALE GENOMIC DNA]</scope>
    <source>
        <strain evidence="11 12">S2471</strain>
    </source>
</reference>
<dbReference type="PROSITE" id="PS01036">
    <property type="entry name" value="HSP70_3"/>
    <property type="match status" value="1"/>
</dbReference>
<evidence type="ECO:0000256" key="1">
    <source>
        <dbReference type="ARBA" id="ARBA00007381"/>
    </source>
</evidence>
<name>A0A0F4QSH2_9GAMM</name>
<feature type="compositionally biased region" description="Low complexity" evidence="10">
    <location>
        <begin position="602"/>
        <end position="622"/>
    </location>
</feature>
<evidence type="ECO:0000256" key="4">
    <source>
        <dbReference type="ARBA" id="ARBA00022741"/>
    </source>
</evidence>
<gene>
    <name evidence="8 11" type="primary">dnaK</name>
    <name evidence="11" type="ORF">TW77_07030</name>
</gene>
<evidence type="ECO:0000256" key="8">
    <source>
        <dbReference type="HAMAP-Rule" id="MF_00332"/>
    </source>
</evidence>
<dbReference type="PATRIC" id="fig|43658.5.peg.1483"/>
<dbReference type="FunFam" id="3.90.640.10:FF:000003">
    <property type="entry name" value="Molecular chaperone DnaK"/>
    <property type="match status" value="1"/>
</dbReference>
<evidence type="ECO:0000256" key="5">
    <source>
        <dbReference type="ARBA" id="ARBA00022840"/>
    </source>
</evidence>
<dbReference type="InterPro" id="IPR029047">
    <property type="entry name" value="HSP70_peptide-bd_sf"/>
</dbReference>
<evidence type="ECO:0000256" key="10">
    <source>
        <dbReference type="SAM" id="MobiDB-lite"/>
    </source>
</evidence>
<keyword evidence="3 8" id="KW-0597">Phosphoprotein</keyword>
<evidence type="ECO:0000313" key="11">
    <source>
        <dbReference type="EMBL" id="KJZ10628.1"/>
    </source>
</evidence>
<feature type="compositionally biased region" description="Acidic residues" evidence="10">
    <location>
        <begin position="627"/>
        <end position="640"/>
    </location>
</feature>
<dbReference type="PRINTS" id="PR00301">
    <property type="entry name" value="HEATSHOCK70"/>
</dbReference>
<protein>
    <recommendedName>
        <fullName evidence="2 8">Chaperone protein DnaK</fullName>
    </recommendedName>
    <alternativeName>
        <fullName evidence="8">HSP70</fullName>
    </alternativeName>
    <alternativeName>
        <fullName evidence="8">Heat shock 70 kDa protein</fullName>
    </alternativeName>
    <alternativeName>
        <fullName evidence="8">Heat shock protein 70</fullName>
    </alternativeName>
</protein>
<keyword evidence="5 8" id="KW-0067">ATP-binding</keyword>
<dbReference type="EMBL" id="JXYA01000014">
    <property type="protein sequence ID" value="KJZ10628.1"/>
    <property type="molecule type" value="Genomic_DNA"/>
</dbReference>
<keyword evidence="6 8" id="KW-0346">Stress response</keyword>
<dbReference type="InterPro" id="IPR018181">
    <property type="entry name" value="Heat_shock_70_CS"/>
</dbReference>
<dbReference type="AlphaFoldDB" id="A0A0F4QSH2"/>
<dbReference type="NCBIfam" id="NF001413">
    <property type="entry name" value="PRK00290.1"/>
    <property type="match status" value="1"/>
</dbReference>
<comment type="similarity">
    <text evidence="1 8 9">Belongs to the heat shock protein 70 family.</text>
</comment>
<dbReference type="Proteomes" id="UP000033452">
    <property type="component" value="Unassembled WGS sequence"/>
</dbReference>
<evidence type="ECO:0000256" key="3">
    <source>
        <dbReference type="ARBA" id="ARBA00022553"/>
    </source>
</evidence>
<dbReference type="GO" id="GO:0005524">
    <property type="term" value="F:ATP binding"/>
    <property type="evidence" value="ECO:0007669"/>
    <property type="project" value="UniProtKB-UniRule"/>
</dbReference>
<dbReference type="PANTHER" id="PTHR19375">
    <property type="entry name" value="HEAT SHOCK PROTEIN 70KDA"/>
    <property type="match status" value="1"/>
</dbReference>
<accession>A0A0F4QSH2</accession>
<organism evidence="11 12">
    <name type="scientific">Pseudoalteromonas rubra</name>
    <dbReference type="NCBI Taxonomy" id="43658"/>
    <lineage>
        <taxon>Bacteria</taxon>
        <taxon>Pseudomonadati</taxon>
        <taxon>Pseudomonadota</taxon>
        <taxon>Gammaproteobacteria</taxon>
        <taxon>Alteromonadales</taxon>
        <taxon>Pseudoalteromonadaceae</taxon>
        <taxon>Pseudoalteromonas</taxon>
    </lineage>
</organism>
<dbReference type="InterPro" id="IPR029048">
    <property type="entry name" value="HSP70_C_sf"/>
</dbReference>
<dbReference type="GO" id="GO:0051082">
    <property type="term" value="F:unfolded protein binding"/>
    <property type="evidence" value="ECO:0007669"/>
    <property type="project" value="InterPro"/>
</dbReference>
<dbReference type="InterPro" id="IPR043129">
    <property type="entry name" value="ATPase_NBD"/>
</dbReference>
<dbReference type="FunFam" id="2.60.34.10:FF:000014">
    <property type="entry name" value="Chaperone protein DnaK HSP70"/>
    <property type="match status" value="1"/>
</dbReference>
<dbReference type="SUPFAM" id="SSF100934">
    <property type="entry name" value="Heat shock protein 70kD (HSP70), C-terminal subdomain"/>
    <property type="match status" value="1"/>
</dbReference>
<dbReference type="InterPro" id="IPR012725">
    <property type="entry name" value="Chaperone_DnaK"/>
</dbReference>
<keyword evidence="4 8" id="KW-0547">Nucleotide-binding</keyword>
<keyword evidence="12" id="KW-1185">Reference proteome</keyword>